<dbReference type="SUPFAM" id="SSF46785">
    <property type="entry name" value="Winged helix' DNA-binding domain"/>
    <property type="match status" value="1"/>
</dbReference>
<dbReference type="Gene3D" id="1.10.10.10">
    <property type="entry name" value="Winged helix-like DNA-binding domain superfamily/Winged helix DNA-binding domain"/>
    <property type="match status" value="1"/>
</dbReference>
<evidence type="ECO:0000259" key="5">
    <source>
        <dbReference type="PROSITE" id="PS50931"/>
    </source>
</evidence>
<dbReference type="PANTHER" id="PTHR30419">
    <property type="entry name" value="HTH-TYPE TRANSCRIPTIONAL REGULATOR YBHD"/>
    <property type="match status" value="1"/>
</dbReference>
<keyword evidence="3" id="KW-0238">DNA-binding</keyword>
<protein>
    <submittedName>
        <fullName evidence="6">Transcription regulator hth lysr</fullName>
    </submittedName>
</protein>
<dbReference type="Pfam" id="PF00126">
    <property type="entry name" value="HTH_1"/>
    <property type="match status" value="1"/>
</dbReference>
<evidence type="ECO:0000313" key="7">
    <source>
        <dbReference type="Proteomes" id="UP000277811"/>
    </source>
</evidence>
<name>A0A498RKE6_9FIRM</name>
<dbReference type="Pfam" id="PF03466">
    <property type="entry name" value="LysR_substrate"/>
    <property type="match status" value="1"/>
</dbReference>
<proteinExistence type="inferred from homology"/>
<dbReference type="InterPro" id="IPR050950">
    <property type="entry name" value="HTH-type_LysR_regulators"/>
</dbReference>
<dbReference type="GO" id="GO:0003677">
    <property type="term" value="F:DNA binding"/>
    <property type="evidence" value="ECO:0007669"/>
    <property type="project" value="UniProtKB-KW"/>
</dbReference>
<gene>
    <name evidence="6" type="ORF">LUCI_4813</name>
</gene>
<dbReference type="InterPro" id="IPR036390">
    <property type="entry name" value="WH_DNA-bd_sf"/>
</dbReference>
<dbReference type="SUPFAM" id="SSF53850">
    <property type="entry name" value="Periplasmic binding protein-like II"/>
    <property type="match status" value="1"/>
</dbReference>
<dbReference type="GO" id="GO:0003700">
    <property type="term" value="F:DNA-binding transcription factor activity"/>
    <property type="evidence" value="ECO:0007669"/>
    <property type="project" value="InterPro"/>
</dbReference>
<comment type="similarity">
    <text evidence="1">Belongs to the LysR transcriptional regulatory family.</text>
</comment>
<reference evidence="6 7" key="1">
    <citation type="submission" date="2018-06" db="EMBL/GenBank/DDBJ databases">
        <authorList>
            <person name="Strepis N."/>
        </authorList>
    </citation>
    <scope>NUCLEOTIDE SEQUENCE [LARGE SCALE GENOMIC DNA]</scope>
    <source>
        <strain evidence="6">LUCI</strain>
    </source>
</reference>
<keyword evidence="7" id="KW-1185">Reference proteome</keyword>
<dbReference type="InterPro" id="IPR036388">
    <property type="entry name" value="WH-like_DNA-bd_sf"/>
</dbReference>
<keyword evidence="2" id="KW-0805">Transcription regulation</keyword>
<keyword evidence="4" id="KW-0804">Transcription</keyword>
<dbReference type="PROSITE" id="PS50931">
    <property type="entry name" value="HTH_LYSR"/>
    <property type="match status" value="1"/>
</dbReference>
<evidence type="ECO:0000313" key="6">
    <source>
        <dbReference type="EMBL" id="VBB09518.1"/>
    </source>
</evidence>
<dbReference type="GO" id="GO:0005829">
    <property type="term" value="C:cytosol"/>
    <property type="evidence" value="ECO:0007669"/>
    <property type="project" value="TreeGrafter"/>
</dbReference>
<dbReference type="RefSeq" id="WP_122630299.1">
    <property type="nucleotide sequence ID" value="NZ_UPPP01000127.1"/>
</dbReference>
<dbReference type="InterPro" id="IPR005119">
    <property type="entry name" value="LysR_subst-bd"/>
</dbReference>
<dbReference type="CDD" id="cd05466">
    <property type="entry name" value="PBP2_LTTR_substrate"/>
    <property type="match status" value="1"/>
</dbReference>
<dbReference type="Proteomes" id="UP000277811">
    <property type="component" value="Unassembled WGS sequence"/>
</dbReference>
<dbReference type="PRINTS" id="PR00039">
    <property type="entry name" value="HTHLYSR"/>
</dbReference>
<dbReference type="Gene3D" id="3.40.190.290">
    <property type="match status" value="1"/>
</dbReference>
<feature type="domain" description="HTH lysR-type" evidence="5">
    <location>
        <begin position="1"/>
        <end position="58"/>
    </location>
</feature>
<dbReference type="AlphaFoldDB" id="A0A498RKE6"/>
<accession>A0A498RKE6</accession>
<sequence length="294" mass="33529">MDIEQLRYFLAVSRYRNMTLAAEHLYISQSSLSKHIVQLEEEVGLKLFDRNERTLRLNSAGHEFFSFAEELVAKHGVMMRKMQQYRQPDEGHLTLGSIPIMSQYDIHRAIAAFAKQYPDITIQTFEEKGDHIVKMLDEELLDLAVVRTVTLPSNAYKVIPLADDELVFVTNTNHPLAHKKPLPLREAAEESFILLDSGPGLYDLCLSACAKAGFSPTIRYQHTRIESIIGFVAENIGVSLLMKKVISFFQHPDIVWLELEEPATSTLALVFPHGKKLSPSANLFRNFLIKWFKK</sequence>
<dbReference type="FunFam" id="1.10.10.10:FF:000001">
    <property type="entry name" value="LysR family transcriptional regulator"/>
    <property type="match status" value="1"/>
</dbReference>
<dbReference type="InterPro" id="IPR000847">
    <property type="entry name" value="LysR_HTH_N"/>
</dbReference>
<dbReference type="EMBL" id="UPPP01000127">
    <property type="protein sequence ID" value="VBB09518.1"/>
    <property type="molecule type" value="Genomic_DNA"/>
</dbReference>
<dbReference type="PANTHER" id="PTHR30419:SF28">
    <property type="entry name" value="HTH-TYPE TRANSCRIPTIONAL REGULATOR BSDA"/>
    <property type="match status" value="1"/>
</dbReference>
<dbReference type="OrthoDB" id="9803735at2"/>
<evidence type="ECO:0000256" key="4">
    <source>
        <dbReference type="ARBA" id="ARBA00023163"/>
    </source>
</evidence>
<evidence type="ECO:0000256" key="1">
    <source>
        <dbReference type="ARBA" id="ARBA00009437"/>
    </source>
</evidence>
<evidence type="ECO:0000256" key="2">
    <source>
        <dbReference type="ARBA" id="ARBA00023015"/>
    </source>
</evidence>
<evidence type="ECO:0000256" key="3">
    <source>
        <dbReference type="ARBA" id="ARBA00023125"/>
    </source>
</evidence>
<organism evidence="6 7">
    <name type="scientific">Lucifera butyrica</name>
    <dbReference type="NCBI Taxonomy" id="1351585"/>
    <lineage>
        <taxon>Bacteria</taxon>
        <taxon>Bacillati</taxon>
        <taxon>Bacillota</taxon>
        <taxon>Negativicutes</taxon>
        <taxon>Veillonellales</taxon>
        <taxon>Veillonellaceae</taxon>
        <taxon>Lucifera</taxon>
    </lineage>
</organism>